<protein>
    <recommendedName>
        <fullName evidence="9">L,D-TPase catalytic domain-containing protein</fullName>
    </recommendedName>
</protein>
<feature type="signal peptide" evidence="8">
    <location>
        <begin position="1"/>
        <end position="21"/>
    </location>
</feature>
<dbReference type="SUPFAM" id="SSF141523">
    <property type="entry name" value="L,D-transpeptidase catalytic domain-like"/>
    <property type="match status" value="1"/>
</dbReference>
<name>K9HKJ0_9PROT</name>
<evidence type="ECO:0000256" key="8">
    <source>
        <dbReference type="SAM" id="SignalP"/>
    </source>
</evidence>
<dbReference type="RefSeq" id="WP_009540338.1">
    <property type="nucleotide sequence ID" value="NZ_ANHY01000007.1"/>
</dbReference>
<dbReference type="eggNOG" id="COG2989">
    <property type="taxonomic scope" value="Bacteria"/>
</dbReference>
<dbReference type="InterPro" id="IPR036366">
    <property type="entry name" value="PGBDSf"/>
</dbReference>
<dbReference type="InterPro" id="IPR052905">
    <property type="entry name" value="LD-transpeptidase_YkuD-like"/>
</dbReference>
<keyword evidence="11" id="KW-1185">Reference proteome</keyword>
<dbReference type="PROSITE" id="PS52029">
    <property type="entry name" value="LD_TPASE"/>
    <property type="match status" value="1"/>
</dbReference>
<evidence type="ECO:0000256" key="7">
    <source>
        <dbReference type="PROSITE-ProRule" id="PRU01373"/>
    </source>
</evidence>
<dbReference type="SUPFAM" id="SSF47090">
    <property type="entry name" value="PGBD-like"/>
    <property type="match status" value="1"/>
</dbReference>
<keyword evidence="3" id="KW-0808">Transferase</keyword>
<keyword evidence="8" id="KW-0732">Signal</keyword>
<comment type="similarity">
    <text evidence="2">Belongs to the YkuD family.</text>
</comment>
<dbReference type="GO" id="GO:0008360">
    <property type="term" value="P:regulation of cell shape"/>
    <property type="evidence" value="ECO:0007669"/>
    <property type="project" value="UniProtKB-UniRule"/>
</dbReference>
<evidence type="ECO:0000313" key="10">
    <source>
        <dbReference type="EMBL" id="EKV30893.1"/>
    </source>
</evidence>
<dbReference type="GO" id="GO:0004180">
    <property type="term" value="F:carboxypeptidase activity"/>
    <property type="evidence" value="ECO:0007669"/>
    <property type="project" value="UniProtKB-ARBA"/>
</dbReference>
<evidence type="ECO:0000256" key="2">
    <source>
        <dbReference type="ARBA" id="ARBA00005992"/>
    </source>
</evidence>
<dbReference type="InterPro" id="IPR038063">
    <property type="entry name" value="Transpep_catalytic_dom"/>
</dbReference>
<dbReference type="Pfam" id="PF20142">
    <property type="entry name" value="Scaffold"/>
    <property type="match status" value="1"/>
</dbReference>
<evidence type="ECO:0000259" key="9">
    <source>
        <dbReference type="PROSITE" id="PS52029"/>
    </source>
</evidence>
<feature type="active site" description="Nucleophile" evidence="7">
    <location>
        <position position="470"/>
    </location>
</feature>
<dbReference type="PANTHER" id="PTHR41533">
    <property type="entry name" value="L,D-TRANSPEPTIDASE HI_1667-RELATED"/>
    <property type="match status" value="1"/>
</dbReference>
<keyword evidence="5 7" id="KW-0573">Peptidoglycan synthesis</keyword>
<dbReference type="PANTHER" id="PTHR41533:SF2">
    <property type="entry name" value="BLR7131 PROTEIN"/>
    <property type="match status" value="1"/>
</dbReference>
<evidence type="ECO:0000256" key="3">
    <source>
        <dbReference type="ARBA" id="ARBA00022679"/>
    </source>
</evidence>
<dbReference type="InterPro" id="IPR005490">
    <property type="entry name" value="LD_TPept_cat_dom"/>
</dbReference>
<dbReference type="Gene3D" id="1.10.101.10">
    <property type="entry name" value="PGBD-like superfamily/PGBD"/>
    <property type="match status" value="1"/>
</dbReference>
<evidence type="ECO:0000313" key="11">
    <source>
        <dbReference type="Proteomes" id="UP000009881"/>
    </source>
</evidence>
<dbReference type="Proteomes" id="UP000009881">
    <property type="component" value="Unassembled WGS sequence"/>
</dbReference>
<gene>
    <name evidence="10" type="ORF">C882_4230</name>
</gene>
<dbReference type="Pfam" id="PF03734">
    <property type="entry name" value="YkuD"/>
    <property type="match status" value="1"/>
</dbReference>
<dbReference type="CDD" id="cd16913">
    <property type="entry name" value="YkuD_like"/>
    <property type="match status" value="1"/>
</dbReference>
<dbReference type="GO" id="GO:0071555">
    <property type="term" value="P:cell wall organization"/>
    <property type="evidence" value="ECO:0007669"/>
    <property type="project" value="UniProtKB-UniRule"/>
</dbReference>
<evidence type="ECO:0000256" key="4">
    <source>
        <dbReference type="ARBA" id="ARBA00022960"/>
    </source>
</evidence>
<sequence>MPAISLSRAAAVALLIGVAPAMPVLAEAPANAGVAETTGLSAASPLLAPDRPTVAPALTDAHEAVRTFYAQRLDAPVWHDASGWKPAAAAALKLLQDADRHGLRPADYVPAEGAALIQAPPTDRADVALTRGVLHYLRDVTGGRIPAAQRPGHRYPHGMPDAPQAAAALLVEALAAPDTAAKLADMMPDHPQYPRLMRALADLRQLRDATGGWPHVPDGQTLREGDVDHRVPLLRASLVLHGDLDPTAASTGETLYDTTLAGAVERFQQRHGIAVDGVLGPDTLRTLNVPIGQRIDQTVANLERLRWDPAPPVIGKFVEVNVPDYTLTAYDNGEAALSMKVVVGTKKNKTPLFTDYMDDVVLNPTWTVPRSIAAEEILPQLRADPGYVFGENMKIYASWSRSAGVVDPFSVDWWNVNGRTMPYRFVERSGPGNALGVVRFSLNNDFAIYMHDTPAKSLFARPHRSFSHGCMRVEDYDRLLQFVAGPAYRSIRAKLDTGRTMTIQLPEPVDVRVTYRTVWRDDAGRLHVRRDVYGNDTEVLQRLQEEGRQLIALKPQDPQD</sequence>
<comment type="caution">
    <text evidence="10">The sequence shown here is derived from an EMBL/GenBank/DDBJ whole genome shotgun (WGS) entry which is preliminary data.</text>
</comment>
<dbReference type="Gene3D" id="2.40.440.10">
    <property type="entry name" value="L,D-transpeptidase catalytic domain-like"/>
    <property type="match status" value="1"/>
</dbReference>
<feature type="chain" id="PRO_5003930070" description="L,D-TPase catalytic domain-containing protein" evidence="8">
    <location>
        <begin position="22"/>
        <end position="560"/>
    </location>
</feature>
<dbReference type="EMBL" id="ANHY01000007">
    <property type="protein sequence ID" value="EKV30893.1"/>
    <property type="molecule type" value="Genomic_DNA"/>
</dbReference>
<keyword evidence="4 7" id="KW-0133">Cell shape</keyword>
<feature type="domain" description="L,D-TPase catalytic" evidence="9">
    <location>
        <begin position="316"/>
        <end position="504"/>
    </location>
</feature>
<dbReference type="GO" id="GO:0009252">
    <property type="term" value="P:peptidoglycan biosynthetic process"/>
    <property type="evidence" value="ECO:0007669"/>
    <property type="project" value="UniProtKB-UniPathway"/>
</dbReference>
<evidence type="ECO:0000256" key="6">
    <source>
        <dbReference type="ARBA" id="ARBA00023316"/>
    </source>
</evidence>
<keyword evidence="6 7" id="KW-0961">Cell wall biogenesis/degradation</keyword>
<organism evidence="10 11">
    <name type="scientific">Caenispirillum salinarum AK4</name>
    <dbReference type="NCBI Taxonomy" id="1238182"/>
    <lineage>
        <taxon>Bacteria</taxon>
        <taxon>Pseudomonadati</taxon>
        <taxon>Pseudomonadota</taxon>
        <taxon>Alphaproteobacteria</taxon>
        <taxon>Rhodospirillales</taxon>
        <taxon>Novispirillaceae</taxon>
        <taxon>Caenispirillum</taxon>
    </lineage>
</organism>
<reference evidence="10 11" key="1">
    <citation type="journal article" date="2013" name="Genome Announc.">
        <title>Draft Genome Sequence of an Alphaproteobacterium, Caenispirillum salinarum AK4(T), Isolated from a Solar Saltern.</title>
        <authorList>
            <person name="Khatri I."/>
            <person name="Singh A."/>
            <person name="Korpole S."/>
            <person name="Pinnaka A.K."/>
            <person name="Subramanian S."/>
        </authorList>
    </citation>
    <scope>NUCLEOTIDE SEQUENCE [LARGE SCALE GENOMIC DNA]</scope>
    <source>
        <strain evidence="10 11">AK4</strain>
    </source>
</reference>
<dbReference type="InterPro" id="IPR045380">
    <property type="entry name" value="LD_TPept_scaffold_dom"/>
</dbReference>
<dbReference type="STRING" id="1238182.C882_4230"/>
<dbReference type="GO" id="GO:0016740">
    <property type="term" value="F:transferase activity"/>
    <property type="evidence" value="ECO:0007669"/>
    <property type="project" value="UniProtKB-KW"/>
</dbReference>
<dbReference type="UniPathway" id="UPA00219"/>
<proteinExistence type="inferred from homology"/>
<dbReference type="OrthoDB" id="9778545at2"/>
<evidence type="ECO:0000256" key="1">
    <source>
        <dbReference type="ARBA" id="ARBA00004752"/>
    </source>
</evidence>
<dbReference type="InterPro" id="IPR036365">
    <property type="entry name" value="PGBD-like_sf"/>
</dbReference>
<feature type="active site" description="Proton donor/acceptor" evidence="7">
    <location>
        <position position="451"/>
    </location>
</feature>
<dbReference type="PATRIC" id="fig|1238182.3.peg.1892"/>
<evidence type="ECO:0000256" key="5">
    <source>
        <dbReference type="ARBA" id="ARBA00022984"/>
    </source>
</evidence>
<accession>K9HKJ0</accession>
<dbReference type="AlphaFoldDB" id="K9HKJ0"/>
<dbReference type="InterPro" id="IPR002477">
    <property type="entry name" value="Peptidoglycan-bd-like"/>
</dbReference>
<comment type="pathway">
    <text evidence="1 7">Cell wall biogenesis; peptidoglycan biosynthesis.</text>
</comment>
<dbReference type="Pfam" id="PF01471">
    <property type="entry name" value="PG_binding_1"/>
    <property type="match status" value="1"/>
</dbReference>